<dbReference type="Pfam" id="PF13795">
    <property type="entry name" value="HupE_UreJ_2"/>
    <property type="match status" value="1"/>
</dbReference>
<proteinExistence type="predicted"/>
<keyword evidence="3" id="KW-1185">Reference proteome</keyword>
<gene>
    <name evidence="2" type="ORF">SIN8267_02713</name>
</gene>
<protein>
    <recommendedName>
        <fullName evidence="4">HupE/UreJ family protein</fullName>
    </recommendedName>
</protein>
<feature type="transmembrane region" description="Helical" evidence="1">
    <location>
        <begin position="240"/>
        <end position="260"/>
    </location>
</feature>
<keyword evidence="1" id="KW-1133">Transmembrane helix</keyword>
<evidence type="ECO:0000256" key="1">
    <source>
        <dbReference type="SAM" id="Phobius"/>
    </source>
</evidence>
<feature type="transmembrane region" description="Helical" evidence="1">
    <location>
        <begin position="272"/>
        <end position="298"/>
    </location>
</feature>
<dbReference type="EMBL" id="CAKLPX010000003">
    <property type="protein sequence ID" value="CAH0992580.1"/>
    <property type="molecule type" value="Genomic_DNA"/>
</dbReference>
<comment type="caution">
    <text evidence="2">The sequence shown here is derived from an EMBL/GenBank/DDBJ whole genome shotgun (WGS) entry which is preliminary data.</text>
</comment>
<accession>A0ABM9AHA9</accession>
<organism evidence="2 3">
    <name type="scientific">Sinobacterium norvegicum</name>
    <dbReference type="NCBI Taxonomy" id="1641715"/>
    <lineage>
        <taxon>Bacteria</taxon>
        <taxon>Pseudomonadati</taxon>
        <taxon>Pseudomonadota</taxon>
        <taxon>Gammaproteobacteria</taxon>
        <taxon>Cellvibrionales</taxon>
        <taxon>Spongiibacteraceae</taxon>
        <taxon>Sinobacterium</taxon>
    </lineage>
</organism>
<feature type="transmembrane region" description="Helical" evidence="1">
    <location>
        <begin position="158"/>
        <end position="176"/>
    </location>
</feature>
<evidence type="ECO:0000313" key="3">
    <source>
        <dbReference type="Proteomes" id="UP000838100"/>
    </source>
</evidence>
<feature type="transmembrane region" description="Helical" evidence="1">
    <location>
        <begin position="211"/>
        <end position="228"/>
    </location>
</feature>
<keyword evidence="1" id="KW-0472">Membrane</keyword>
<evidence type="ECO:0008006" key="4">
    <source>
        <dbReference type="Google" id="ProtNLM"/>
    </source>
</evidence>
<dbReference type="Proteomes" id="UP000838100">
    <property type="component" value="Unassembled WGS sequence"/>
</dbReference>
<name>A0ABM9AHA9_9GAMM</name>
<dbReference type="InterPro" id="IPR032809">
    <property type="entry name" value="Put_HupE_UreJ"/>
</dbReference>
<reference evidence="2" key="1">
    <citation type="submission" date="2021-12" db="EMBL/GenBank/DDBJ databases">
        <authorList>
            <person name="Rodrigo-Torres L."/>
            <person name="Arahal R. D."/>
            <person name="Lucena T."/>
        </authorList>
    </citation>
    <scope>NUCLEOTIDE SEQUENCE</scope>
    <source>
        <strain evidence="2">CECT 8267</strain>
    </source>
</reference>
<sequence length="333" mass="35659">MLGWLKVIRLVAVILVSTLASAVVLSHPLAPSLLALNQLEAGQFSVRWKTPLKQAPGSELSPVLPAHCLAVSDQQQRISGSALETSWSIDCGDAGVVGAQVGARHIGDSGADVILRVSLSDGRVYQQVLSPAQSVFTIPERVSVPAVFGGYLWLGMEHLWGGLDHLLFVIALVVLIGVNKKLVWTITSFTVGHSVTLSLAALGLLRFPQSVAELFIAVSLIAVAVELIRNDGQGWFHRYPWLCAGGFGLLHGLGFAGVLADIGLPQEALVTALLAFNLGIELAQLLVIALLALVLWFLVKSNWRLPAISRGLVVYGLGGLSSFWFWERLTLLS</sequence>
<feature type="transmembrane region" description="Helical" evidence="1">
    <location>
        <begin position="183"/>
        <end position="205"/>
    </location>
</feature>
<keyword evidence="1" id="KW-0812">Transmembrane</keyword>
<feature type="transmembrane region" description="Helical" evidence="1">
    <location>
        <begin position="307"/>
        <end position="326"/>
    </location>
</feature>
<evidence type="ECO:0000313" key="2">
    <source>
        <dbReference type="EMBL" id="CAH0992580.1"/>
    </source>
</evidence>